<gene>
    <name evidence="2" type="ORF">GMLC_25090</name>
</gene>
<dbReference type="AlphaFoldDB" id="A0A6V8N922"/>
<evidence type="ECO:0000313" key="2">
    <source>
        <dbReference type="EMBL" id="GFO68930.1"/>
    </source>
</evidence>
<keyword evidence="3" id="KW-1185">Reference proteome</keyword>
<feature type="signal peptide" evidence="1">
    <location>
        <begin position="1"/>
        <end position="23"/>
    </location>
</feature>
<name>A0A6V8N922_9BACT</name>
<evidence type="ECO:0008006" key="4">
    <source>
        <dbReference type="Google" id="ProtNLM"/>
    </source>
</evidence>
<keyword evidence="1" id="KW-0732">Signal</keyword>
<reference evidence="3" key="1">
    <citation type="submission" date="2020-06" db="EMBL/GenBank/DDBJ databases">
        <title>Draft genomic sequecing of Geomonas sp. Red745.</title>
        <authorList>
            <person name="Itoh H."/>
            <person name="Xu Z.X."/>
            <person name="Ushijima N."/>
            <person name="Masuda Y."/>
            <person name="Shiratori Y."/>
            <person name="Senoo K."/>
        </authorList>
    </citation>
    <scope>NUCLEOTIDE SEQUENCE [LARGE SCALE GENOMIC DNA]</scope>
    <source>
        <strain evidence="3">Red745</strain>
    </source>
</reference>
<feature type="chain" id="PRO_5027943464" description="Lipoprotein" evidence="1">
    <location>
        <begin position="24"/>
        <end position="487"/>
    </location>
</feature>
<comment type="caution">
    <text evidence="2">The sequence shown here is derived from an EMBL/GenBank/DDBJ whole genome shotgun (WGS) entry which is preliminary data.</text>
</comment>
<evidence type="ECO:0000256" key="1">
    <source>
        <dbReference type="SAM" id="SignalP"/>
    </source>
</evidence>
<dbReference type="Proteomes" id="UP000587586">
    <property type="component" value="Unassembled WGS sequence"/>
</dbReference>
<accession>A0A6V8N922</accession>
<evidence type="ECO:0000313" key="3">
    <source>
        <dbReference type="Proteomes" id="UP000587586"/>
    </source>
</evidence>
<proteinExistence type="predicted"/>
<sequence length="487" mass="53534">MKRSLFAVLLLVCVSLIPSLASAAPIKAYVSEFAVTPTDNAGLKKTLQTLLASRIASESIVPVASAQEADVVVQGNYTQLGKVFSLDVVAKQSERTLVTVFEQGESQDELIPALSRIASKVKAGVAQNFQAAPAKAPVAAPVPAPPVVQTPYGAAAQQSAEPGVIGVTTWVSQRLANAQEGLAIANEGPQGREYFVAEAHALRLYRQEKTLKLLAEVELTKRGKVIAIDTLGPDQGGNPRVFVTIIDGEAPSSQIYSYQDGKLKLVAEKLPYMFRAIALDGGPVKMYAQEMSLTDDYYGDLYEIVEKDGKIEKVKAIKLPRWANLYNYNSVPGPEGKSYPVITSPDGYLIVYSDTGEELWRSSERFGGSETYFQREDDKSIRSTFDKMRWRFLDQRVYTTKEGEVVVPQNAGFFVIGNSRSYSKYSVFGFAWTGSSLEERWRTKQSQNYLADFVFKPATRELLLLEVVQKEGVFSKGGSAVRVMKLD</sequence>
<dbReference type="EMBL" id="BLXZ01000004">
    <property type="protein sequence ID" value="GFO68930.1"/>
    <property type="molecule type" value="Genomic_DNA"/>
</dbReference>
<organism evidence="2 3">
    <name type="scientific">Geomonas limicola</name>
    <dbReference type="NCBI Taxonomy" id="2740186"/>
    <lineage>
        <taxon>Bacteria</taxon>
        <taxon>Pseudomonadati</taxon>
        <taxon>Thermodesulfobacteriota</taxon>
        <taxon>Desulfuromonadia</taxon>
        <taxon>Geobacterales</taxon>
        <taxon>Geobacteraceae</taxon>
        <taxon>Geomonas</taxon>
    </lineage>
</organism>
<protein>
    <recommendedName>
        <fullName evidence="4">Lipoprotein</fullName>
    </recommendedName>
</protein>
<dbReference type="RefSeq" id="WP_183361473.1">
    <property type="nucleotide sequence ID" value="NZ_BLXZ01000004.1"/>
</dbReference>